<accession>A0A8E2QIQ7</accession>
<dbReference type="PANTHER" id="PTHR34387">
    <property type="entry name" value="SLR1258 PROTEIN"/>
    <property type="match status" value="1"/>
</dbReference>
<evidence type="ECO:0000313" key="2">
    <source>
        <dbReference type="EMBL" id="PNF78321.1"/>
    </source>
</evidence>
<dbReference type="GO" id="GO:0006974">
    <property type="term" value="P:DNA damage response"/>
    <property type="evidence" value="ECO:0007669"/>
    <property type="project" value="TreeGrafter"/>
</dbReference>
<dbReference type="AlphaFoldDB" id="A0A8E2QIQ7"/>
<keyword evidence="3" id="KW-1185">Reference proteome</keyword>
<dbReference type="Proteomes" id="UP000235881">
    <property type="component" value="Unassembled WGS sequence"/>
</dbReference>
<comment type="caution">
    <text evidence="2">The sequence shown here is derived from an EMBL/GenBank/DDBJ whole genome shotgun (WGS) entry which is preliminary data.</text>
</comment>
<protein>
    <recommendedName>
        <fullName evidence="4">DUF541 domain-containing protein</fullName>
    </recommendedName>
</protein>
<evidence type="ECO:0000256" key="1">
    <source>
        <dbReference type="SAM" id="SignalP"/>
    </source>
</evidence>
<gene>
    <name evidence="2" type="ORF">CXK95_03225</name>
</gene>
<evidence type="ECO:0000313" key="3">
    <source>
        <dbReference type="Proteomes" id="UP000235881"/>
    </source>
</evidence>
<proteinExistence type="predicted"/>
<dbReference type="PANTHER" id="PTHR34387:SF1">
    <property type="entry name" value="PERIPLASMIC IMMUNOGENIC PROTEIN"/>
    <property type="match status" value="1"/>
</dbReference>
<dbReference type="InterPro" id="IPR052022">
    <property type="entry name" value="26kDa_periplasmic_antigen"/>
</dbReference>
<feature type="chain" id="PRO_5034846573" description="DUF541 domain-containing protein" evidence="1">
    <location>
        <begin position="26"/>
        <end position="234"/>
    </location>
</feature>
<sequence length="234" mass="25458">MYYPISRTTVLLAVLAGCASLPAGATEPRYNQVSLRAEVSSEVAHDRMHVTLYSEAQHEDPAQLAAQTTHSLNQALRQARQAKGVIVSQGSRSSYPVYDDKGQRIVGWRERAELRLESGDFAALSQLTGELMKSLKMGDMRFSVSDPIRKQNEDALLKDAVAAFRARAQLATEALGGSGYRLVNLNLGSGGGYQPEMRSASMKFSRDAMPTPEIEAGTREINVTADGTIEVQLP</sequence>
<dbReference type="InterPro" id="IPR007497">
    <property type="entry name" value="SIMPL/DUF541"/>
</dbReference>
<dbReference type="EMBL" id="POUK01000001">
    <property type="protein sequence ID" value="PNF78321.1"/>
    <property type="molecule type" value="Genomic_DNA"/>
</dbReference>
<feature type="signal peptide" evidence="1">
    <location>
        <begin position="1"/>
        <end position="25"/>
    </location>
</feature>
<organism evidence="2 3">
    <name type="scientific">Stutzerimonas degradans</name>
    <dbReference type="NCBI Taxonomy" id="2968968"/>
    <lineage>
        <taxon>Bacteria</taxon>
        <taxon>Pseudomonadati</taxon>
        <taxon>Pseudomonadota</taxon>
        <taxon>Gammaproteobacteria</taxon>
        <taxon>Pseudomonadales</taxon>
        <taxon>Pseudomonadaceae</taxon>
        <taxon>Stutzerimonas</taxon>
    </lineage>
</organism>
<name>A0A8E2QIQ7_9GAMM</name>
<reference evidence="2 3" key="1">
    <citation type="submission" date="2018-01" db="EMBL/GenBank/DDBJ databases">
        <title>Denitrification phenotypes of diverse strains of Pseudomonas stutzeri.</title>
        <authorList>
            <person name="Milligan D.A."/>
            <person name="Bergaust L."/>
            <person name="Bakken L.R."/>
            <person name="Frostegard A."/>
        </authorList>
    </citation>
    <scope>NUCLEOTIDE SEQUENCE [LARGE SCALE GENOMIC DNA]</scope>
    <source>
        <strain evidence="2 3">DSM 50238</strain>
    </source>
</reference>
<dbReference type="RefSeq" id="WP_102827606.1">
    <property type="nucleotide sequence ID" value="NZ_CP065721.1"/>
</dbReference>
<evidence type="ECO:0008006" key="4">
    <source>
        <dbReference type="Google" id="ProtNLM"/>
    </source>
</evidence>
<dbReference type="Gene3D" id="3.30.110.170">
    <property type="entry name" value="Protein of unknown function (DUF541), domain 1"/>
    <property type="match status" value="1"/>
</dbReference>
<dbReference type="Gene3D" id="3.30.70.2970">
    <property type="entry name" value="Protein of unknown function (DUF541), domain 2"/>
    <property type="match status" value="1"/>
</dbReference>
<dbReference type="PROSITE" id="PS51257">
    <property type="entry name" value="PROKAR_LIPOPROTEIN"/>
    <property type="match status" value="1"/>
</dbReference>
<dbReference type="Pfam" id="PF04402">
    <property type="entry name" value="SIMPL"/>
    <property type="match status" value="1"/>
</dbReference>
<keyword evidence="1" id="KW-0732">Signal</keyword>